<evidence type="ECO:0000313" key="4">
    <source>
        <dbReference type="Proteomes" id="UP001296104"/>
    </source>
</evidence>
<reference evidence="3" key="1">
    <citation type="submission" date="2023-11" db="EMBL/GenBank/DDBJ databases">
        <authorList>
            <person name="Alioto T."/>
            <person name="Alioto T."/>
            <person name="Gomez Garrido J."/>
        </authorList>
    </citation>
    <scope>NUCLEOTIDE SEQUENCE</scope>
</reference>
<protein>
    <submittedName>
        <fullName evidence="3">GNAT family N-acetyltransferase</fullName>
    </submittedName>
</protein>
<dbReference type="InterPro" id="IPR000182">
    <property type="entry name" value="GNAT_dom"/>
</dbReference>
<dbReference type="GO" id="GO:0008080">
    <property type="term" value="F:N-acetyltransferase activity"/>
    <property type="evidence" value="ECO:0007669"/>
    <property type="project" value="InterPro"/>
</dbReference>
<evidence type="ECO:0000259" key="2">
    <source>
        <dbReference type="PROSITE" id="PS51186"/>
    </source>
</evidence>
<dbReference type="Proteomes" id="UP001296104">
    <property type="component" value="Unassembled WGS sequence"/>
</dbReference>
<dbReference type="Gene3D" id="3.40.630.30">
    <property type="match status" value="1"/>
</dbReference>
<proteinExistence type="predicted"/>
<feature type="domain" description="N-acetyltransferase" evidence="2">
    <location>
        <begin position="28"/>
        <end position="186"/>
    </location>
</feature>
<dbReference type="PANTHER" id="PTHR13947">
    <property type="entry name" value="GNAT FAMILY N-ACETYLTRANSFERASE"/>
    <property type="match status" value="1"/>
</dbReference>
<name>A0AAI8YUZ5_9PEZI</name>
<organism evidence="3 4">
    <name type="scientific">Lecanosticta acicola</name>
    <dbReference type="NCBI Taxonomy" id="111012"/>
    <lineage>
        <taxon>Eukaryota</taxon>
        <taxon>Fungi</taxon>
        <taxon>Dikarya</taxon>
        <taxon>Ascomycota</taxon>
        <taxon>Pezizomycotina</taxon>
        <taxon>Dothideomycetes</taxon>
        <taxon>Dothideomycetidae</taxon>
        <taxon>Mycosphaerellales</taxon>
        <taxon>Mycosphaerellaceae</taxon>
        <taxon>Lecanosticta</taxon>
    </lineage>
</organism>
<keyword evidence="1" id="KW-0808">Transferase</keyword>
<dbReference type="InterPro" id="IPR016181">
    <property type="entry name" value="Acyl_CoA_acyltransferase"/>
</dbReference>
<dbReference type="InterPro" id="IPR050769">
    <property type="entry name" value="NAT_camello-type"/>
</dbReference>
<dbReference type="SUPFAM" id="SSF55729">
    <property type="entry name" value="Acyl-CoA N-acyltransferases (Nat)"/>
    <property type="match status" value="1"/>
</dbReference>
<dbReference type="AlphaFoldDB" id="A0AAI8YUZ5"/>
<gene>
    <name evidence="3" type="ORF">LECACI_7A002460</name>
</gene>
<dbReference type="EMBL" id="CAVMBE010000011">
    <property type="protein sequence ID" value="CAK3901131.1"/>
    <property type="molecule type" value="Genomic_DNA"/>
</dbReference>
<accession>A0AAI8YUZ5</accession>
<dbReference type="PROSITE" id="PS51186">
    <property type="entry name" value="GNAT"/>
    <property type="match status" value="1"/>
</dbReference>
<dbReference type="CDD" id="cd04301">
    <property type="entry name" value="NAT_SF"/>
    <property type="match status" value="1"/>
</dbReference>
<dbReference type="Pfam" id="PF00583">
    <property type="entry name" value="Acetyltransf_1"/>
    <property type="match status" value="1"/>
</dbReference>
<sequence length="186" mass="21143">MSFVLPIELQTSHLLSNFSSDLQIPMEVNIRRVDPQGDEAQRFRKHLHDLAEPFNHSTNDRPRAVFSDDAIVLVAETADHDQIGSVTINPLVPDDPRAKNLPTGVKLGEIKRMVVLREHQGTGAARKLLQVVEEIAKTELGCQYVAVETLHTLEPAKRFYEKNGYVRREVYGLYHPEDSQCYGKWL</sequence>
<comment type="caution">
    <text evidence="3">The sequence shown here is derived from an EMBL/GenBank/DDBJ whole genome shotgun (WGS) entry which is preliminary data.</text>
</comment>
<keyword evidence="4" id="KW-1185">Reference proteome</keyword>
<evidence type="ECO:0000313" key="3">
    <source>
        <dbReference type="EMBL" id="CAK3901131.1"/>
    </source>
</evidence>
<dbReference type="PANTHER" id="PTHR13947:SF37">
    <property type="entry name" value="LD18367P"/>
    <property type="match status" value="1"/>
</dbReference>
<evidence type="ECO:0000256" key="1">
    <source>
        <dbReference type="ARBA" id="ARBA00022679"/>
    </source>
</evidence>